<evidence type="ECO:0000313" key="4">
    <source>
        <dbReference type="Proteomes" id="UP000030746"/>
    </source>
</evidence>
<dbReference type="EMBL" id="KB200938">
    <property type="protein sequence ID" value="ESO99725.1"/>
    <property type="molecule type" value="Genomic_DNA"/>
</dbReference>
<name>V4AXF2_LOTGI</name>
<proteinExistence type="predicted"/>
<protein>
    <submittedName>
        <fullName evidence="3">Uncharacterized protein</fullName>
    </submittedName>
</protein>
<dbReference type="PANTHER" id="PTHR33487:SF1">
    <property type="entry name" value="CILIA- AND FLAGELLA-ASSOCIATED PROTEIN 54"/>
    <property type="match status" value="1"/>
</dbReference>
<feature type="compositionally biased region" description="Basic residues" evidence="2">
    <location>
        <begin position="1784"/>
        <end position="1798"/>
    </location>
</feature>
<organism evidence="3 4">
    <name type="scientific">Lottia gigantea</name>
    <name type="common">Giant owl limpet</name>
    <dbReference type="NCBI Taxonomy" id="225164"/>
    <lineage>
        <taxon>Eukaryota</taxon>
        <taxon>Metazoa</taxon>
        <taxon>Spiralia</taxon>
        <taxon>Lophotrochozoa</taxon>
        <taxon>Mollusca</taxon>
        <taxon>Gastropoda</taxon>
        <taxon>Patellogastropoda</taxon>
        <taxon>Lottioidea</taxon>
        <taxon>Lottiidae</taxon>
        <taxon>Lottia</taxon>
    </lineage>
</organism>
<accession>V4AXF2</accession>
<reference evidence="3 4" key="1">
    <citation type="journal article" date="2013" name="Nature">
        <title>Insights into bilaterian evolution from three spiralian genomes.</title>
        <authorList>
            <person name="Simakov O."/>
            <person name="Marletaz F."/>
            <person name="Cho S.J."/>
            <person name="Edsinger-Gonzales E."/>
            <person name="Havlak P."/>
            <person name="Hellsten U."/>
            <person name="Kuo D.H."/>
            <person name="Larsson T."/>
            <person name="Lv J."/>
            <person name="Arendt D."/>
            <person name="Savage R."/>
            <person name="Osoegawa K."/>
            <person name="de Jong P."/>
            <person name="Grimwood J."/>
            <person name="Chapman J.A."/>
            <person name="Shapiro H."/>
            <person name="Aerts A."/>
            <person name="Otillar R.P."/>
            <person name="Terry A.Y."/>
            <person name="Boore J.L."/>
            <person name="Grigoriev I.V."/>
            <person name="Lindberg D.R."/>
            <person name="Seaver E.C."/>
            <person name="Weisblat D.A."/>
            <person name="Putnam N.H."/>
            <person name="Rokhsar D.S."/>
        </authorList>
    </citation>
    <scope>NUCLEOTIDE SEQUENCE [LARGE SCALE GENOMIC DNA]</scope>
</reference>
<dbReference type="RefSeq" id="XP_009049584.1">
    <property type="nucleotide sequence ID" value="XM_009051336.1"/>
</dbReference>
<dbReference type="GeneID" id="20250848"/>
<sequence>MLECEKLIIAVELAGWLNEANLALQGVIQCYGLLAPLLYHRIPSQSVIKILQRSHCVLQEIPAGLILKRQGHIADSLHHMTACITYQMARALRTWGQKTLANNINEAGRKLLSIEGLDKDKQQQDAGDKAVEPSESMILDTNVDPGMMTLQALKRKRKGRNGPITSKDDMDGTVNEELKALEAHILRMTKTSQNEMELSGNEDPNILHAYIAFLPAKMAYKEVQKFKRRARYLEFIVQVAQKGLVEGLSEQVIDWCEDCVSWLNKRNEQIIGNRAFMSKQPGAITVSGDDPKKFAAAMVEYTKDKDTGHNKGNKPPAAKASTTHITPKPRRKRYRPFNNYSHMPDTARHAQEEKEAKAVETLGLYFSDMYRTAVKKKRLRKINTEELPWKSQMKIVLGLSCFQSFLQKLEKREKLMGTASSNMYKTSYLDPEWFTFETAGTLVVGWDGGPARQPSRPDILEQDDGHQPLDLAMAGEKRQSTAIEIAAAAVIVGSVAPAQRGGLVQQSQEFDDTPRTYRSDISTIQETVPLRSLRNKEDDISLFTTQATIQALNKTFTYLKQSLILAHRGQHWTLLQNACNSLWNCAHTALLRASTTNQGPVETGLFTVETLRGLVWKPFYQSVDCLLDMMYKLQINLDQQATKAKSKSKVLGEYFENWYGDVKKEKGGTSLKYEQPLDDNSVVDVLWIRRYILRVIEMLYYEQKWEKLVDIALRFNALSNYRYAEQVIPLMVQAQRKLEVIVNQAGGPKPPQKHFQMVLKQLDGVLSAKDYLQCQLKIQVDRRDLKPVEPGAHIDPLGHNVYSEKDAKKLICVPLDYDYSLDTLRQVLDQSRYAARALRHSRKMLVLYLAGQQNNNEDPMMPKSQSKVDFLPNTAHPEPTVPLDLMKEEFQSTDDVQTAPIPRSQLTSVIESYQKTIDSLMAKNQRGLGAQAMFELGNLYYHTNNIRSTFKWWCEGLDVILNLTDALHTWKSVLADNEDISRELLSRCGLWGCLLGGIITSNIAQYILTSDFGLRLECCFLSGYFFKALFRASLPHPTSDRDYALYDVGEGCEVTSLVPGIDLLSDRFRADGRQVVAALRWVTEELSRGRHNLFVLPLLTMNQYFTTFVCRDLQRSVDCRILKIRVLTDLRFFTEAFTVLRRLLHGERLPQIGDSGFRHVESKMGILQFNTSKPIMETNNLKVLETVIDKRLTSNLATLYGPHLTCQLLLVQSHLLITVADTLPVIPALADAVVPSQAQLENQFIVIKARAANTLSHVGMGTRAPRLVSATSQNIGSEDIRDQEVVDDEMYCFNRRFTECKKTLTLEIIKATLLNTAEQMVTTLSDNLTDNNQHHKNGSEELTAAELELVILCKLQQSAISRQKHHAPLAARIAFSTLKLLQHSDLFKSKKEVKIKPRKMSRIYEERPSSLKGHGNKKNAPMPDIKLNKPNNSQFEYYDFQSRSRLDIRLWLKCRLELVQCLMMELKGMGDIRGSENKFVSEIGDCRQYCVEGVGESDMIGDVELQAEFFLQGAYLNIMEGKNIDHTISLLKESKDNLLKCVRRSDKGEELLIQCLMLMTDLCLLSNVGEKKDDTQYLENYIEIHNLTLNQLEKLGERIERYRNEKDKQFSTPVTPMNNVYVPHLLFLTQLKLRIGHSLAQNAAIRSSKGLSDTEAVYLWLDSMGVLVSALDISRFSINRDSSLETEILYDLGRVQKMLVFLDKFPARRAANTLLDAIKISYGTDHNLSLIRQAYLEIGQIYLYSSSLPLNKEGTGDAIGDSGDESNVSTPAPPSSKPPSSSQSKRKWKGKKERSKSKQSKDEDYIGDSEKEKRAAWLAMRCAAATGQALRARLLLKGNPEVTQKLPERAVKEIPDFLALDLMGSYVLGQKRKVFKSEIEEELSTLKEADEVRHYDTYDEQIMKCKVAAKDVSWIQVLGYQSILHRLVSTKTMTSFSVPTVESQTTLGSGTVGSEFDLGFISHTNSCSAANNIIKYMLCSGPWIARLNNLHYYLSTNLTSYAAECCAAYPPAGLNLPVPQTPSEAAPTQKSFSSGLSSEMDHESILSGSFDINLMAPPGFKKDSYKPSDKGVVSPEDNEICIQWLSMLSQRGEISLADKQKKEKEKEPVVASTSQTKNKKVTRIKALSPKVQRDEQLEGLLYQCLDDCATLLNSQTDQDSMEIPFEVTKPNLKNLEAMFDPGLGLNLRNGDLLTWLLKLFPTTNQ</sequence>
<dbReference type="GO" id="GO:0060271">
    <property type="term" value="P:cilium assembly"/>
    <property type="evidence" value="ECO:0007669"/>
    <property type="project" value="TreeGrafter"/>
</dbReference>
<dbReference type="PANTHER" id="PTHR33487">
    <property type="entry name" value="CILIA- AND FLAGELLA-ASSOCIATED PROTEIN 54"/>
    <property type="match status" value="1"/>
</dbReference>
<dbReference type="OrthoDB" id="2104158at2759"/>
<feature type="region of interest" description="Disordered" evidence="2">
    <location>
        <begin position="1406"/>
        <end position="1426"/>
    </location>
</feature>
<dbReference type="OMA" id="YHANDIR"/>
<gene>
    <name evidence="3" type="ORF">LOTGIDRAFT_238729</name>
</gene>
<keyword evidence="4" id="KW-1185">Reference proteome</keyword>
<dbReference type="Proteomes" id="UP000030746">
    <property type="component" value="Unassembled WGS sequence"/>
</dbReference>
<evidence type="ECO:0000313" key="3">
    <source>
        <dbReference type="EMBL" id="ESO99725.1"/>
    </source>
</evidence>
<evidence type="ECO:0000256" key="2">
    <source>
        <dbReference type="SAM" id="MobiDB-lite"/>
    </source>
</evidence>
<dbReference type="KEGG" id="lgi:LOTGIDRAFT_238729"/>
<dbReference type="STRING" id="225164.V4AXF2"/>
<keyword evidence="1" id="KW-0175">Coiled coil</keyword>
<evidence type="ECO:0000256" key="1">
    <source>
        <dbReference type="SAM" id="Coils"/>
    </source>
</evidence>
<dbReference type="HOGENOM" id="CLU_236591_0_0_1"/>
<feature type="coiled-coil region" evidence="1">
    <location>
        <begin position="1585"/>
        <end position="1612"/>
    </location>
</feature>
<feature type="region of interest" description="Disordered" evidence="2">
    <location>
        <begin position="305"/>
        <end position="337"/>
    </location>
</feature>
<dbReference type="CTD" id="20250848"/>
<feature type="region of interest" description="Disordered" evidence="2">
    <location>
        <begin position="1754"/>
        <end position="1807"/>
    </location>
</feature>